<dbReference type="GO" id="GO:0062129">
    <property type="term" value="C:chitin-based extracellular matrix"/>
    <property type="evidence" value="ECO:0007669"/>
    <property type="project" value="TreeGrafter"/>
</dbReference>
<dbReference type="PANTHER" id="PTHR10380:SF192">
    <property type="entry name" value="GEO02312P1"/>
    <property type="match status" value="1"/>
</dbReference>
<keyword evidence="4" id="KW-1185">Reference proteome</keyword>
<organism evidence="3 4">
    <name type="scientific">Pyrocoelia pectoralis</name>
    <dbReference type="NCBI Taxonomy" id="417401"/>
    <lineage>
        <taxon>Eukaryota</taxon>
        <taxon>Metazoa</taxon>
        <taxon>Ecdysozoa</taxon>
        <taxon>Arthropoda</taxon>
        <taxon>Hexapoda</taxon>
        <taxon>Insecta</taxon>
        <taxon>Pterygota</taxon>
        <taxon>Neoptera</taxon>
        <taxon>Endopterygota</taxon>
        <taxon>Coleoptera</taxon>
        <taxon>Polyphaga</taxon>
        <taxon>Elateriformia</taxon>
        <taxon>Elateroidea</taxon>
        <taxon>Lampyridae</taxon>
        <taxon>Lampyrinae</taxon>
        <taxon>Pyrocoelia</taxon>
    </lineage>
</organism>
<feature type="signal peptide" evidence="2">
    <location>
        <begin position="1"/>
        <end position="22"/>
    </location>
</feature>
<dbReference type="EMBL" id="JAVRBK010000003">
    <property type="protein sequence ID" value="KAK5646567.1"/>
    <property type="molecule type" value="Genomic_DNA"/>
</dbReference>
<comment type="caution">
    <text evidence="3">The sequence shown here is derived from an EMBL/GenBank/DDBJ whole genome shotgun (WGS) entry which is preliminary data.</text>
</comment>
<name>A0AAN7ZL45_9COLE</name>
<dbReference type="InterPro" id="IPR000618">
    <property type="entry name" value="Insect_cuticle"/>
</dbReference>
<evidence type="ECO:0000313" key="3">
    <source>
        <dbReference type="EMBL" id="KAK5646567.1"/>
    </source>
</evidence>
<dbReference type="Pfam" id="PF00379">
    <property type="entry name" value="Chitin_bind_4"/>
    <property type="match status" value="1"/>
</dbReference>
<sequence length="142" mass="16147">MQNSVAIFVLMVLWSVVFRAESIEDPRYARILNYEYENSDPKMYYFKYETSNGIFREEYGKIVLINNEEIMVVHGRYSYLGDDNMLHTVNYVADDKGYRIEKDQETEYHFSGGDGGGGSAIVAQRPISSNAVKTLQGGYGIG</sequence>
<evidence type="ECO:0000256" key="1">
    <source>
        <dbReference type="PROSITE-ProRule" id="PRU00497"/>
    </source>
</evidence>
<accession>A0AAN7ZL45</accession>
<dbReference type="PRINTS" id="PR00947">
    <property type="entry name" value="CUTICLE"/>
</dbReference>
<dbReference type="PANTHER" id="PTHR10380">
    <property type="entry name" value="CUTICLE PROTEIN"/>
    <property type="match status" value="1"/>
</dbReference>
<dbReference type="Proteomes" id="UP001329430">
    <property type="component" value="Chromosome 3"/>
</dbReference>
<keyword evidence="1" id="KW-0193">Cuticle</keyword>
<feature type="chain" id="PRO_5042873971" evidence="2">
    <location>
        <begin position="23"/>
        <end position="142"/>
    </location>
</feature>
<dbReference type="InterPro" id="IPR050468">
    <property type="entry name" value="Cuticle_Struct_Prot"/>
</dbReference>
<evidence type="ECO:0000313" key="4">
    <source>
        <dbReference type="Proteomes" id="UP001329430"/>
    </source>
</evidence>
<dbReference type="PROSITE" id="PS51155">
    <property type="entry name" value="CHIT_BIND_RR_2"/>
    <property type="match status" value="1"/>
</dbReference>
<proteinExistence type="predicted"/>
<dbReference type="AlphaFoldDB" id="A0AAN7ZL45"/>
<evidence type="ECO:0000256" key="2">
    <source>
        <dbReference type="SAM" id="SignalP"/>
    </source>
</evidence>
<gene>
    <name evidence="3" type="ORF">RI129_005031</name>
</gene>
<protein>
    <submittedName>
        <fullName evidence="3">Uncharacterized protein</fullName>
    </submittedName>
</protein>
<keyword evidence="2" id="KW-0732">Signal</keyword>
<dbReference type="GO" id="GO:0008010">
    <property type="term" value="F:structural constituent of chitin-based larval cuticle"/>
    <property type="evidence" value="ECO:0007669"/>
    <property type="project" value="TreeGrafter"/>
</dbReference>
<reference evidence="3 4" key="1">
    <citation type="journal article" date="2024" name="Insects">
        <title>An Improved Chromosome-Level Genome Assembly of the Firefly Pyrocoelia pectoralis.</title>
        <authorList>
            <person name="Fu X."/>
            <person name="Meyer-Rochow V.B."/>
            <person name="Ballantyne L."/>
            <person name="Zhu X."/>
        </authorList>
    </citation>
    <scope>NUCLEOTIDE SEQUENCE [LARGE SCALE GENOMIC DNA]</scope>
    <source>
        <strain evidence="3">XCY_ONT2</strain>
    </source>
</reference>